<organism evidence="2 3">
    <name type="scientific">Microbotryum silenes-dioicae</name>
    <dbReference type="NCBI Taxonomy" id="796604"/>
    <lineage>
        <taxon>Eukaryota</taxon>
        <taxon>Fungi</taxon>
        <taxon>Dikarya</taxon>
        <taxon>Basidiomycota</taxon>
        <taxon>Pucciniomycotina</taxon>
        <taxon>Microbotryomycetes</taxon>
        <taxon>Microbotryales</taxon>
        <taxon>Microbotryaceae</taxon>
        <taxon>Microbotryum</taxon>
    </lineage>
</organism>
<gene>
    <name evidence="2" type="primary">BQ5605_C022g09557</name>
    <name evidence="2" type="ORF">BQ5605_C022G09557</name>
</gene>
<keyword evidence="1" id="KW-0732">Signal</keyword>
<keyword evidence="3" id="KW-1185">Reference proteome</keyword>
<evidence type="ECO:0000313" key="2">
    <source>
        <dbReference type="EMBL" id="SGZ22892.1"/>
    </source>
</evidence>
<sequence>MVPFHLLALIAVGLAIQFLSARASFDADCKTYADQKAPSLIKGLPNCTELSQGLSDWTYKQDQYDAQCLCANDQWYSHYDGCLNNVNHKLWGQDIAKDRQNRCKECFGYYRDGLRYDGTGNPHSESG</sequence>
<protein>
    <submittedName>
        <fullName evidence="2">BQ5605_C022g09557 protein</fullName>
    </submittedName>
</protein>
<evidence type="ECO:0000256" key="1">
    <source>
        <dbReference type="SAM" id="SignalP"/>
    </source>
</evidence>
<proteinExistence type="predicted"/>
<feature type="signal peptide" evidence="1">
    <location>
        <begin position="1"/>
        <end position="23"/>
    </location>
</feature>
<dbReference type="EMBL" id="FQNC01000084">
    <property type="protein sequence ID" value="SGZ22892.1"/>
    <property type="molecule type" value="Genomic_DNA"/>
</dbReference>
<name>A0A2X0PKI5_9BASI</name>
<evidence type="ECO:0000313" key="3">
    <source>
        <dbReference type="Proteomes" id="UP000249464"/>
    </source>
</evidence>
<feature type="chain" id="PRO_5016013244" evidence="1">
    <location>
        <begin position="24"/>
        <end position="127"/>
    </location>
</feature>
<accession>A0A2X0PKI5</accession>
<reference evidence="2 3" key="1">
    <citation type="submission" date="2016-11" db="EMBL/GenBank/DDBJ databases">
        <authorList>
            <person name="Jaros S."/>
            <person name="Januszkiewicz K."/>
            <person name="Wedrychowicz H."/>
        </authorList>
    </citation>
    <scope>NUCLEOTIDE SEQUENCE [LARGE SCALE GENOMIC DNA]</scope>
</reference>
<dbReference type="AlphaFoldDB" id="A0A2X0PKI5"/>
<dbReference type="Proteomes" id="UP000249464">
    <property type="component" value="Unassembled WGS sequence"/>
</dbReference>